<keyword evidence="12" id="KW-1185">Reference proteome</keyword>
<evidence type="ECO:0000256" key="9">
    <source>
        <dbReference type="PIRSR" id="PIRSR602401-1"/>
    </source>
</evidence>
<evidence type="ECO:0000313" key="12">
    <source>
        <dbReference type="Proteomes" id="UP000467700"/>
    </source>
</evidence>
<evidence type="ECO:0000256" key="3">
    <source>
        <dbReference type="ARBA" id="ARBA00010617"/>
    </source>
</evidence>
<comment type="caution">
    <text evidence="11">The sequence shown here is derived from an EMBL/GenBank/DDBJ whole genome shotgun (WGS) entry which is preliminary data.</text>
</comment>
<dbReference type="InterPro" id="IPR017972">
    <property type="entry name" value="Cyt_P450_CS"/>
</dbReference>
<evidence type="ECO:0000256" key="2">
    <source>
        <dbReference type="ARBA" id="ARBA00005179"/>
    </source>
</evidence>
<comment type="similarity">
    <text evidence="3 10">Belongs to the cytochrome P450 family.</text>
</comment>
<dbReference type="EMBL" id="CACVBS010000032">
    <property type="protein sequence ID" value="CAA7261117.1"/>
    <property type="molecule type" value="Genomic_DNA"/>
</dbReference>
<evidence type="ECO:0000256" key="8">
    <source>
        <dbReference type="ARBA" id="ARBA00023033"/>
    </source>
</evidence>
<reference evidence="11 12" key="1">
    <citation type="submission" date="2020-01" db="EMBL/GenBank/DDBJ databases">
        <authorList>
            <person name="Gupta K D."/>
        </authorList>
    </citation>
    <scope>NUCLEOTIDE SEQUENCE [LARGE SCALE GENOMIC DNA]</scope>
</reference>
<dbReference type="Gene3D" id="1.10.630.10">
    <property type="entry name" value="Cytochrome P450"/>
    <property type="match status" value="1"/>
</dbReference>
<comment type="pathway">
    <text evidence="2">Secondary metabolite biosynthesis.</text>
</comment>
<keyword evidence="7 9" id="KW-0408">Iron</keyword>
<accession>A0A8S0XNG9</accession>
<evidence type="ECO:0000256" key="6">
    <source>
        <dbReference type="ARBA" id="ARBA00023002"/>
    </source>
</evidence>
<keyword evidence="6 10" id="KW-0560">Oxidoreductase</keyword>
<dbReference type="OrthoDB" id="2789670at2759"/>
<dbReference type="GO" id="GO:0020037">
    <property type="term" value="F:heme binding"/>
    <property type="evidence" value="ECO:0007669"/>
    <property type="project" value="InterPro"/>
</dbReference>
<keyword evidence="8 10" id="KW-0503">Monooxygenase</keyword>
<dbReference type="CDD" id="cd11065">
    <property type="entry name" value="CYP64-like"/>
    <property type="match status" value="1"/>
</dbReference>
<dbReference type="InterPro" id="IPR050364">
    <property type="entry name" value="Cytochrome_P450_fung"/>
</dbReference>
<evidence type="ECO:0000256" key="10">
    <source>
        <dbReference type="RuleBase" id="RU000461"/>
    </source>
</evidence>
<proteinExistence type="inferred from homology"/>
<evidence type="ECO:0000256" key="4">
    <source>
        <dbReference type="ARBA" id="ARBA00022617"/>
    </source>
</evidence>
<dbReference type="InterPro" id="IPR036396">
    <property type="entry name" value="Cyt_P450_sf"/>
</dbReference>
<dbReference type="PANTHER" id="PTHR46300:SF7">
    <property type="entry name" value="P450, PUTATIVE (EUROFUNG)-RELATED"/>
    <property type="match status" value="1"/>
</dbReference>
<comment type="cofactor">
    <cofactor evidence="1 9">
        <name>heme</name>
        <dbReference type="ChEBI" id="CHEBI:30413"/>
    </cofactor>
</comment>
<evidence type="ECO:0000256" key="1">
    <source>
        <dbReference type="ARBA" id="ARBA00001971"/>
    </source>
</evidence>
<organism evidence="11 12">
    <name type="scientific">Cyclocybe aegerita</name>
    <name type="common">Black poplar mushroom</name>
    <name type="synonym">Agrocybe aegerita</name>
    <dbReference type="NCBI Taxonomy" id="1973307"/>
    <lineage>
        <taxon>Eukaryota</taxon>
        <taxon>Fungi</taxon>
        <taxon>Dikarya</taxon>
        <taxon>Basidiomycota</taxon>
        <taxon>Agaricomycotina</taxon>
        <taxon>Agaricomycetes</taxon>
        <taxon>Agaricomycetidae</taxon>
        <taxon>Agaricales</taxon>
        <taxon>Agaricineae</taxon>
        <taxon>Bolbitiaceae</taxon>
        <taxon>Cyclocybe</taxon>
    </lineage>
</organism>
<dbReference type="GO" id="GO:0004497">
    <property type="term" value="F:monooxygenase activity"/>
    <property type="evidence" value="ECO:0007669"/>
    <property type="project" value="UniProtKB-KW"/>
</dbReference>
<dbReference type="InterPro" id="IPR001128">
    <property type="entry name" value="Cyt_P450"/>
</dbReference>
<dbReference type="PRINTS" id="PR00463">
    <property type="entry name" value="EP450I"/>
</dbReference>
<gene>
    <name evidence="11" type="ORF">AAE3_LOCUS3346</name>
</gene>
<sequence>MKRMIPNTTLLVAALVLVGLVLYIFAKRKKGPYACLSLPPGPKGLPLIGNLLDLPKESQWETYHKWCKDFDTDILYLNFAGTDVIVLDSSEAANELLERRSSIYSGRARFLMLNELMGWDFSFGFMEYGEQWRKRRRAMHLEFHPTAAAQFKPHSLRAARNLLNRILDNPEDVNGNLRCAAGETIIAATYGLNVESKDDPYISLAKEAIHTLEIASIPGAFLVDDIPILKYVPDWFPGAGFKRNAKDWKKLALTMREKPFEAAKHNIAAGTPIPSFVSTSLKRMREDSKETLTEEIIRDVAAVLYGAGTDTTLSAIAWPEIDRVVKPGHLPDFDDESSLPYITAIVKEALRWYDVVPTALPHRLEVEDEYKGYRLPAGSLIVPNAWAMLHDETVYPDPFTFNPDRFMKDGKLNPDIRDPEHACWGFGRRICLGRYMAFSSVWINVASIIAAFDIKKAVDVNGNVIHPTHEYVSALVRLPLPFKCSIIPRSKKTEDLIRSSANEDVF</sequence>
<evidence type="ECO:0000256" key="5">
    <source>
        <dbReference type="ARBA" id="ARBA00022723"/>
    </source>
</evidence>
<keyword evidence="5 9" id="KW-0479">Metal-binding</keyword>
<dbReference type="PRINTS" id="PR00385">
    <property type="entry name" value="P450"/>
</dbReference>
<dbReference type="Pfam" id="PF00067">
    <property type="entry name" value="p450"/>
    <property type="match status" value="1"/>
</dbReference>
<dbReference type="InterPro" id="IPR002401">
    <property type="entry name" value="Cyt_P450_E_grp-I"/>
</dbReference>
<evidence type="ECO:0008006" key="13">
    <source>
        <dbReference type="Google" id="ProtNLM"/>
    </source>
</evidence>
<keyword evidence="4 9" id="KW-0349">Heme</keyword>
<dbReference type="PROSITE" id="PS00086">
    <property type="entry name" value="CYTOCHROME_P450"/>
    <property type="match status" value="1"/>
</dbReference>
<dbReference type="GO" id="GO:0016705">
    <property type="term" value="F:oxidoreductase activity, acting on paired donors, with incorporation or reduction of molecular oxygen"/>
    <property type="evidence" value="ECO:0007669"/>
    <property type="project" value="InterPro"/>
</dbReference>
<feature type="binding site" description="axial binding residue" evidence="9">
    <location>
        <position position="431"/>
    </location>
    <ligand>
        <name>heme</name>
        <dbReference type="ChEBI" id="CHEBI:30413"/>
    </ligand>
    <ligandPart>
        <name>Fe</name>
        <dbReference type="ChEBI" id="CHEBI:18248"/>
    </ligandPart>
</feature>
<dbReference type="AlphaFoldDB" id="A0A8S0XNG9"/>
<dbReference type="Proteomes" id="UP000467700">
    <property type="component" value="Unassembled WGS sequence"/>
</dbReference>
<dbReference type="SUPFAM" id="SSF48264">
    <property type="entry name" value="Cytochrome P450"/>
    <property type="match status" value="1"/>
</dbReference>
<name>A0A8S0XNG9_CYCAE</name>
<protein>
    <recommendedName>
        <fullName evidence="13">Cytochrome P450</fullName>
    </recommendedName>
</protein>
<dbReference type="PANTHER" id="PTHR46300">
    <property type="entry name" value="P450, PUTATIVE (EUROFUNG)-RELATED-RELATED"/>
    <property type="match status" value="1"/>
</dbReference>
<dbReference type="GO" id="GO:0005506">
    <property type="term" value="F:iron ion binding"/>
    <property type="evidence" value="ECO:0007669"/>
    <property type="project" value="InterPro"/>
</dbReference>
<evidence type="ECO:0000256" key="7">
    <source>
        <dbReference type="ARBA" id="ARBA00023004"/>
    </source>
</evidence>
<evidence type="ECO:0000313" key="11">
    <source>
        <dbReference type="EMBL" id="CAA7261117.1"/>
    </source>
</evidence>